<comment type="caution">
    <text evidence="2">The sequence shown here is derived from an EMBL/GenBank/DDBJ whole genome shotgun (WGS) entry which is preliminary data.</text>
</comment>
<dbReference type="Proteomes" id="UP000823521">
    <property type="component" value="Unassembled WGS sequence"/>
</dbReference>
<evidence type="ECO:0000313" key="2">
    <source>
        <dbReference type="EMBL" id="MBO4210645.1"/>
    </source>
</evidence>
<dbReference type="RefSeq" id="WP_208817721.1">
    <property type="nucleotide sequence ID" value="NZ_WVUH01000542.1"/>
</dbReference>
<accession>A0ABS3W1I5</accession>
<feature type="domain" description="FAD dependent oxidoreductase" evidence="1">
    <location>
        <begin position="5"/>
        <end position="369"/>
    </location>
</feature>
<organism evidence="2 3">
    <name type="scientific">Micromonospora echinofusca</name>
    <dbReference type="NCBI Taxonomy" id="47858"/>
    <lineage>
        <taxon>Bacteria</taxon>
        <taxon>Bacillati</taxon>
        <taxon>Actinomycetota</taxon>
        <taxon>Actinomycetes</taxon>
        <taxon>Micromonosporales</taxon>
        <taxon>Micromonosporaceae</taxon>
        <taxon>Micromonospora</taxon>
    </lineage>
</organism>
<dbReference type="Gene3D" id="3.50.50.60">
    <property type="entry name" value="FAD/NAD(P)-binding domain"/>
    <property type="match status" value="1"/>
</dbReference>
<sequence>MNHVDTAVVGGGLLGCATAWQLARAGSRVLLLEKDQINRHASGQNAGSLHFQLEYRMVEHGDDAARAAARALPLHLDAVRSWAAVEDELGEPCGVSRHGGLMLAETPAEVAVLDRKAALERRYGLAVEVLSGADLHALAPYLAPTVRAAGFVPDEGKANPRLVTPALARAAVRYGTVLHTGCRVTGLSRRNGYWELSTRAGADGGPGGTYRADTVVLAGGVWTAELAGMADVRLPVFPVGLTMSATARTAPLLPHLIQHVGRRLSVKQTAEGTVLIGGGWPAKLVSRSGRTDLEVNPELRYESLTGNLAAARVVPALLDLPLIRTWTGMTTLTPDQLPLLGAVPRRPGLFVATGGSAFTLGLTYARLLAGMVLTGTADPSVADYSPARFGALNFA</sequence>
<reference evidence="2 3" key="1">
    <citation type="submission" date="2019-12" db="EMBL/GenBank/DDBJ databases">
        <title>Whole genome sequencing of endophytic Actinobacterium Micromonospora sp. MPMI6T.</title>
        <authorList>
            <person name="Evv R."/>
            <person name="Podile A.R."/>
        </authorList>
    </citation>
    <scope>NUCLEOTIDE SEQUENCE [LARGE SCALE GENOMIC DNA]</scope>
    <source>
        <strain evidence="2 3">MPMI6</strain>
    </source>
</reference>
<keyword evidence="3" id="KW-1185">Reference proteome</keyword>
<dbReference type="Pfam" id="PF01266">
    <property type="entry name" value="DAO"/>
    <property type="match status" value="1"/>
</dbReference>
<gene>
    <name evidence="2" type="ORF">GSF22_32325</name>
</gene>
<dbReference type="InterPro" id="IPR006076">
    <property type="entry name" value="FAD-dep_OxRdtase"/>
</dbReference>
<evidence type="ECO:0000259" key="1">
    <source>
        <dbReference type="Pfam" id="PF01266"/>
    </source>
</evidence>
<dbReference type="SUPFAM" id="SSF51905">
    <property type="entry name" value="FAD/NAD(P)-binding domain"/>
    <property type="match status" value="1"/>
</dbReference>
<dbReference type="PANTHER" id="PTHR13847">
    <property type="entry name" value="SARCOSINE DEHYDROGENASE-RELATED"/>
    <property type="match status" value="1"/>
</dbReference>
<dbReference type="EMBL" id="WVUH01000542">
    <property type="protein sequence ID" value="MBO4210645.1"/>
    <property type="molecule type" value="Genomic_DNA"/>
</dbReference>
<dbReference type="InterPro" id="IPR036188">
    <property type="entry name" value="FAD/NAD-bd_sf"/>
</dbReference>
<protein>
    <submittedName>
        <fullName evidence="2">FAD-dependent oxidoreductase</fullName>
    </submittedName>
</protein>
<name>A0ABS3W1I5_MICEH</name>
<proteinExistence type="predicted"/>
<evidence type="ECO:0000313" key="3">
    <source>
        <dbReference type="Proteomes" id="UP000823521"/>
    </source>
</evidence>
<dbReference type="Gene3D" id="3.30.9.10">
    <property type="entry name" value="D-Amino Acid Oxidase, subunit A, domain 2"/>
    <property type="match status" value="1"/>
</dbReference>